<dbReference type="WBParaSite" id="ASIM_0001522201-mRNA-1">
    <property type="protein sequence ID" value="ASIM_0001522201-mRNA-1"/>
    <property type="gene ID" value="ASIM_0001522201"/>
</dbReference>
<evidence type="ECO:0000256" key="1">
    <source>
        <dbReference type="SAM" id="MobiDB-lite"/>
    </source>
</evidence>
<accession>A0A0M3K2R0</accession>
<dbReference type="EMBL" id="UYRR01031851">
    <property type="protein sequence ID" value="VDK52958.1"/>
    <property type="molecule type" value="Genomic_DNA"/>
</dbReference>
<feature type="region of interest" description="Disordered" evidence="1">
    <location>
        <begin position="1"/>
        <end position="41"/>
    </location>
</feature>
<feature type="compositionally biased region" description="Basic and acidic residues" evidence="1">
    <location>
        <begin position="9"/>
        <end position="19"/>
    </location>
</feature>
<sequence>MAQKLADIIMRHTEGNELKMEEDEEICNESEDKGESSENIDDGVLVVPDKVAFSNGKLISASDVHRAIDFCRSTSDEHRPLSSMLTMSRFISNKNDMKRPHF</sequence>
<proteinExistence type="predicted"/>
<evidence type="ECO:0000313" key="2">
    <source>
        <dbReference type="EMBL" id="VDK52958.1"/>
    </source>
</evidence>
<dbReference type="Proteomes" id="UP000267096">
    <property type="component" value="Unassembled WGS sequence"/>
</dbReference>
<organism evidence="4">
    <name type="scientific">Anisakis simplex</name>
    <name type="common">Herring worm</name>
    <dbReference type="NCBI Taxonomy" id="6269"/>
    <lineage>
        <taxon>Eukaryota</taxon>
        <taxon>Metazoa</taxon>
        <taxon>Ecdysozoa</taxon>
        <taxon>Nematoda</taxon>
        <taxon>Chromadorea</taxon>
        <taxon>Rhabditida</taxon>
        <taxon>Spirurina</taxon>
        <taxon>Ascaridomorpha</taxon>
        <taxon>Ascaridoidea</taxon>
        <taxon>Anisakidae</taxon>
        <taxon>Anisakis</taxon>
        <taxon>Anisakis simplex complex</taxon>
    </lineage>
</organism>
<keyword evidence="3" id="KW-1185">Reference proteome</keyword>
<protein>
    <submittedName>
        <fullName evidence="4">Ovule protein</fullName>
    </submittedName>
</protein>
<evidence type="ECO:0000313" key="3">
    <source>
        <dbReference type="Proteomes" id="UP000267096"/>
    </source>
</evidence>
<reference evidence="2 3" key="2">
    <citation type="submission" date="2018-11" db="EMBL/GenBank/DDBJ databases">
        <authorList>
            <consortium name="Pathogen Informatics"/>
        </authorList>
    </citation>
    <scope>NUCLEOTIDE SEQUENCE [LARGE SCALE GENOMIC DNA]</scope>
</reference>
<gene>
    <name evidence="2" type="ORF">ASIM_LOCUS14632</name>
</gene>
<evidence type="ECO:0000313" key="4">
    <source>
        <dbReference type="WBParaSite" id="ASIM_0001522201-mRNA-1"/>
    </source>
</evidence>
<feature type="compositionally biased region" description="Acidic residues" evidence="1">
    <location>
        <begin position="20"/>
        <end position="29"/>
    </location>
</feature>
<reference evidence="4" key="1">
    <citation type="submission" date="2017-02" db="UniProtKB">
        <authorList>
            <consortium name="WormBaseParasite"/>
        </authorList>
    </citation>
    <scope>IDENTIFICATION</scope>
</reference>
<name>A0A0M3K2R0_ANISI</name>
<dbReference type="AlphaFoldDB" id="A0A0M3K2R0"/>